<dbReference type="EC" id="2.7.11.22" evidence="3"/>
<feature type="compositionally biased region" description="Acidic residues" evidence="14">
    <location>
        <begin position="226"/>
        <end position="236"/>
    </location>
</feature>
<proteinExistence type="inferred from homology"/>
<evidence type="ECO:0000256" key="8">
    <source>
        <dbReference type="ARBA" id="ARBA00022777"/>
    </source>
</evidence>
<reference evidence="17" key="1">
    <citation type="submission" date="2016-11" db="UniProtKB">
        <authorList>
            <consortium name="WormBaseParasite"/>
        </authorList>
    </citation>
    <scope>IDENTIFICATION</scope>
</reference>
<evidence type="ECO:0000313" key="17">
    <source>
        <dbReference type="WBParaSite" id="L893_g4043.t1"/>
    </source>
</evidence>
<evidence type="ECO:0000256" key="9">
    <source>
        <dbReference type="ARBA" id="ARBA00022840"/>
    </source>
</evidence>
<dbReference type="PROSITE" id="PS00108">
    <property type="entry name" value="PROTEIN_KINASE_ST"/>
    <property type="match status" value="1"/>
</dbReference>
<dbReference type="Pfam" id="PF00069">
    <property type="entry name" value="Pkinase"/>
    <property type="match status" value="1"/>
</dbReference>
<dbReference type="PANTHER" id="PTHR24056:SF107">
    <property type="entry name" value="CYCLIN-DEPENDENT KINASE 11A-RELATED"/>
    <property type="match status" value="1"/>
</dbReference>
<evidence type="ECO:0000256" key="12">
    <source>
        <dbReference type="ARBA" id="ARBA00048367"/>
    </source>
</evidence>
<dbReference type="Proteomes" id="UP000095287">
    <property type="component" value="Unplaced"/>
</dbReference>
<evidence type="ECO:0000256" key="13">
    <source>
        <dbReference type="ARBA" id="ARBA00079859"/>
    </source>
</evidence>
<dbReference type="WBParaSite" id="L893_g4043.t1">
    <property type="protein sequence ID" value="L893_g4043.t1"/>
    <property type="gene ID" value="L893_g4043"/>
</dbReference>
<dbReference type="PANTHER" id="PTHR24056">
    <property type="entry name" value="CELL DIVISION PROTEIN KINASE"/>
    <property type="match status" value="1"/>
</dbReference>
<feature type="compositionally biased region" description="Basic and acidic residues" evidence="14">
    <location>
        <begin position="202"/>
        <end position="217"/>
    </location>
</feature>
<sequence length="667" mass="76074">MDDIHSPEPYYTAIASSDEGEVDDIPVQAKKEAKRRRHSGSEEEPFSMQPEGQKRLRHDSHSKSSSKHRSRDDKSKHGHSRHGEKEKAAHSRKHHKSPTGHHSSSHRKDRHDDSKKTHPKRPASPRKRGSSTGDEKGHSSKRSRDQDEHQRTPEKMETENEPGELPKDSPLSAMSHESDASTSGAEVKETESVAQRSGHRWSKYESESDEENRDRKSPTPQKIDPQSEDDVSDEERFEGKNRREQWDVSDIADKDFEELTDAEKAMLSPVTLAKKEEEYQRCLIAQLPVYFPGVQGCRNVAEFECLNRIEEGTFGVVYRAREKKTDEIVALKRLKMEREKEGFPITSLREVNMLLKAGAHPNVVNVREIVVGSNMDKIYLVMEYVEHDMKALMETLKNRKKNFPIGQVKTLLHQLLSGCAHMHSEWILHRDLKTSNLLLSHKGILKIGDFGLAREFGDPLKEYTPIVVTLWYRAPELLLGAKKYSTPIDMWSVGCIFAEFLKLSPLFPGKSELDEVNKIFTELGTPSEKIWPGYSELPNVKQCAFTHYPYNQLRKKFGANVITDAGFQLLNRFLTYNPERRISAAEALNHAWFTEDPQPIPPDMFPTWPAKSELSKMPARSPQRPKGAVNVPAHAPTQAEIEMLKQLNVDPQKMSGGFNLRFDAPKF</sequence>
<comment type="similarity">
    <text evidence="2">Belongs to the protein kinase superfamily. CMGC Ser/Thr protein kinase family. CDC2/CDKX subfamily.</text>
</comment>
<keyword evidence="16" id="KW-1185">Reference proteome</keyword>
<organism evidence="16 17">
    <name type="scientific">Steinernema glaseri</name>
    <dbReference type="NCBI Taxonomy" id="37863"/>
    <lineage>
        <taxon>Eukaryota</taxon>
        <taxon>Metazoa</taxon>
        <taxon>Ecdysozoa</taxon>
        <taxon>Nematoda</taxon>
        <taxon>Chromadorea</taxon>
        <taxon>Rhabditida</taxon>
        <taxon>Tylenchina</taxon>
        <taxon>Panagrolaimomorpha</taxon>
        <taxon>Strongyloidoidea</taxon>
        <taxon>Steinernematidae</taxon>
        <taxon>Steinernema</taxon>
    </lineage>
</organism>
<feature type="compositionally biased region" description="Basic and acidic residues" evidence="14">
    <location>
        <begin position="133"/>
        <end position="158"/>
    </location>
</feature>
<keyword evidence="7" id="KW-0547">Nucleotide-binding</keyword>
<dbReference type="SMART" id="SM00220">
    <property type="entry name" value="S_TKc"/>
    <property type="match status" value="1"/>
</dbReference>
<dbReference type="GO" id="GO:0005634">
    <property type="term" value="C:nucleus"/>
    <property type="evidence" value="ECO:0007669"/>
    <property type="project" value="UniProtKB-ARBA"/>
</dbReference>
<dbReference type="GO" id="GO:0004693">
    <property type="term" value="F:cyclin-dependent protein serine/threonine kinase activity"/>
    <property type="evidence" value="ECO:0007669"/>
    <property type="project" value="UniProtKB-EC"/>
</dbReference>
<evidence type="ECO:0000256" key="2">
    <source>
        <dbReference type="ARBA" id="ARBA00006485"/>
    </source>
</evidence>
<dbReference type="Gene3D" id="1.10.510.10">
    <property type="entry name" value="Transferase(Phosphotransferase) domain 1"/>
    <property type="match status" value="1"/>
</dbReference>
<evidence type="ECO:0000256" key="7">
    <source>
        <dbReference type="ARBA" id="ARBA00022741"/>
    </source>
</evidence>
<feature type="region of interest" description="Disordered" evidence="14">
    <location>
        <begin position="1"/>
        <end position="249"/>
    </location>
</feature>
<feature type="compositionally biased region" description="Basic and acidic residues" evidence="14">
    <location>
        <begin position="237"/>
        <end position="249"/>
    </location>
</feature>
<protein>
    <recommendedName>
        <fullName evidence="3">cyclin-dependent kinase</fullName>
        <ecNumber evidence="3">2.7.11.22</ecNumber>
    </recommendedName>
    <alternativeName>
        <fullName evidence="13">Galactosyltransferase-associated protein kinase p58/GTA</fullName>
    </alternativeName>
</protein>
<feature type="domain" description="Protein kinase" evidence="15">
    <location>
        <begin position="303"/>
        <end position="593"/>
    </location>
</feature>
<comment type="catalytic activity">
    <reaction evidence="12">
        <text>L-seryl-[protein] + ATP = O-phospho-L-seryl-[protein] + ADP + H(+)</text>
        <dbReference type="Rhea" id="RHEA:17989"/>
        <dbReference type="Rhea" id="RHEA-COMP:9863"/>
        <dbReference type="Rhea" id="RHEA-COMP:11604"/>
        <dbReference type="ChEBI" id="CHEBI:15378"/>
        <dbReference type="ChEBI" id="CHEBI:29999"/>
        <dbReference type="ChEBI" id="CHEBI:30616"/>
        <dbReference type="ChEBI" id="CHEBI:83421"/>
        <dbReference type="ChEBI" id="CHEBI:456216"/>
        <dbReference type="EC" id="2.7.11.22"/>
    </reaction>
</comment>
<feature type="compositionally biased region" description="Basic residues" evidence="14">
    <location>
        <begin position="117"/>
        <end position="129"/>
    </location>
</feature>
<evidence type="ECO:0000256" key="11">
    <source>
        <dbReference type="ARBA" id="ARBA00047811"/>
    </source>
</evidence>
<evidence type="ECO:0000256" key="10">
    <source>
        <dbReference type="ARBA" id="ARBA00023306"/>
    </source>
</evidence>
<feature type="compositionally biased region" description="Basic residues" evidence="14">
    <location>
        <begin position="55"/>
        <end position="69"/>
    </location>
</feature>
<comment type="cofactor">
    <cofactor evidence="1">
        <name>Mg(2+)</name>
        <dbReference type="ChEBI" id="CHEBI:18420"/>
    </cofactor>
</comment>
<evidence type="ECO:0000256" key="5">
    <source>
        <dbReference type="ARBA" id="ARBA00022553"/>
    </source>
</evidence>
<dbReference type="GO" id="GO:0007346">
    <property type="term" value="P:regulation of mitotic cell cycle"/>
    <property type="evidence" value="ECO:0007669"/>
    <property type="project" value="TreeGrafter"/>
</dbReference>
<dbReference type="PROSITE" id="PS50011">
    <property type="entry name" value="PROTEIN_KINASE_DOM"/>
    <property type="match status" value="1"/>
</dbReference>
<dbReference type="SUPFAM" id="SSF56112">
    <property type="entry name" value="Protein kinase-like (PK-like)"/>
    <property type="match status" value="1"/>
</dbReference>
<dbReference type="GO" id="GO:0005524">
    <property type="term" value="F:ATP binding"/>
    <property type="evidence" value="ECO:0007669"/>
    <property type="project" value="UniProtKB-KW"/>
</dbReference>
<evidence type="ECO:0000256" key="14">
    <source>
        <dbReference type="SAM" id="MobiDB-lite"/>
    </source>
</evidence>
<feature type="compositionally biased region" description="Basic residues" evidence="14">
    <location>
        <begin position="90"/>
        <end position="109"/>
    </location>
</feature>
<feature type="compositionally biased region" description="Basic and acidic residues" evidence="14">
    <location>
        <begin position="70"/>
        <end position="89"/>
    </location>
</feature>
<dbReference type="InterPro" id="IPR000719">
    <property type="entry name" value="Prot_kinase_dom"/>
</dbReference>
<evidence type="ECO:0000256" key="6">
    <source>
        <dbReference type="ARBA" id="ARBA00022679"/>
    </source>
</evidence>
<keyword evidence="8" id="KW-0418">Kinase</keyword>
<name>A0A1I8ACI4_9BILA</name>
<evidence type="ECO:0000256" key="1">
    <source>
        <dbReference type="ARBA" id="ARBA00001946"/>
    </source>
</evidence>
<dbReference type="InterPro" id="IPR008271">
    <property type="entry name" value="Ser/Thr_kinase_AS"/>
</dbReference>
<keyword evidence="4" id="KW-0723">Serine/threonine-protein kinase</keyword>
<dbReference type="AlphaFoldDB" id="A0A1I8ACI4"/>
<comment type="catalytic activity">
    <reaction evidence="11">
        <text>L-threonyl-[protein] + ATP = O-phospho-L-threonyl-[protein] + ADP + H(+)</text>
        <dbReference type="Rhea" id="RHEA:46608"/>
        <dbReference type="Rhea" id="RHEA-COMP:11060"/>
        <dbReference type="Rhea" id="RHEA-COMP:11605"/>
        <dbReference type="ChEBI" id="CHEBI:15378"/>
        <dbReference type="ChEBI" id="CHEBI:30013"/>
        <dbReference type="ChEBI" id="CHEBI:30616"/>
        <dbReference type="ChEBI" id="CHEBI:61977"/>
        <dbReference type="ChEBI" id="CHEBI:456216"/>
        <dbReference type="EC" id="2.7.11.22"/>
    </reaction>
</comment>
<dbReference type="Gene3D" id="3.30.200.20">
    <property type="entry name" value="Phosphorylase Kinase, domain 1"/>
    <property type="match status" value="1"/>
</dbReference>
<evidence type="ECO:0000259" key="15">
    <source>
        <dbReference type="PROSITE" id="PS50011"/>
    </source>
</evidence>
<keyword evidence="6" id="KW-0808">Transferase</keyword>
<keyword evidence="5" id="KW-0597">Phosphoprotein</keyword>
<dbReference type="FunFam" id="1.10.510.10:FF:000124">
    <property type="entry name" value="cyclin-dependent kinase 11B isoform X1"/>
    <property type="match status" value="1"/>
</dbReference>
<keyword evidence="9" id="KW-0067">ATP-binding</keyword>
<dbReference type="FunFam" id="3.30.200.20:FF:000054">
    <property type="entry name" value="Cyclin-dependent kinase 11B"/>
    <property type="match status" value="1"/>
</dbReference>
<evidence type="ECO:0000256" key="3">
    <source>
        <dbReference type="ARBA" id="ARBA00012425"/>
    </source>
</evidence>
<dbReference type="InterPro" id="IPR011009">
    <property type="entry name" value="Kinase-like_dom_sf"/>
</dbReference>
<dbReference type="InterPro" id="IPR050108">
    <property type="entry name" value="CDK"/>
</dbReference>
<evidence type="ECO:0000313" key="16">
    <source>
        <dbReference type="Proteomes" id="UP000095287"/>
    </source>
</evidence>
<dbReference type="InterPro" id="IPR045267">
    <property type="entry name" value="CDK11/PITSLRE_STKc"/>
</dbReference>
<evidence type="ECO:0000256" key="4">
    <source>
        <dbReference type="ARBA" id="ARBA00022527"/>
    </source>
</evidence>
<keyword evidence="10" id="KW-0131">Cell cycle</keyword>
<dbReference type="CDD" id="cd07843">
    <property type="entry name" value="STKc_CDC2L1"/>
    <property type="match status" value="1"/>
</dbReference>
<accession>A0A1I8ACI4</accession>